<name>A0ABQ1SKJ4_9FLAO</name>
<dbReference type="Proteomes" id="UP000599179">
    <property type="component" value="Unassembled WGS sequence"/>
</dbReference>
<reference evidence="3" key="1">
    <citation type="journal article" date="2019" name="Int. J. Syst. Evol. Microbiol.">
        <title>The Global Catalogue of Microorganisms (GCM) 10K type strain sequencing project: providing services to taxonomists for standard genome sequencing and annotation.</title>
        <authorList>
            <consortium name="The Broad Institute Genomics Platform"/>
            <consortium name="The Broad Institute Genome Sequencing Center for Infectious Disease"/>
            <person name="Wu L."/>
            <person name="Ma J."/>
        </authorList>
    </citation>
    <scope>NUCLEOTIDE SEQUENCE [LARGE SCALE GENOMIC DNA]</scope>
    <source>
        <strain evidence="3">CGMCC 1.12931</strain>
    </source>
</reference>
<proteinExistence type="predicted"/>
<keyword evidence="3" id="KW-1185">Reference proteome</keyword>
<feature type="transmembrane region" description="Helical" evidence="1">
    <location>
        <begin position="50"/>
        <end position="72"/>
    </location>
</feature>
<evidence type="ECO:0000313" key="3">
    <source>
        <dbReference type="Proteomes" id="UP000599179"/>
    </source>
</evidence>
<dbReference type="EMBL" id="BMGM01000009">
    <property type="protein sequence ID" value="GGE40962.1"/>
    <property type="molecule type" value="Genomic_DNA"/>
</dbReference>
<protein>
    <submittedName>
        <fullName evidence="2">Uncharacterized protein</fullName>
    </submittedName>
</protein>
<comment type="caution">
    <text evidence="2">The sequence shown here is derived from an EMBL/GenBank/DDBJ whole genome shotgun (WGS) entry which is preliminary data.</text>
</comment>
<gene>
    <name evidence="2" type="ORF">GCM10010832_21290</name>
</gene>
<accession>A0ABQ1SKJ4</accession>
<keyword evidence="1" id="KW-1133">Transmembrane helix</keyword>
<evidence type="ECO:0000313" key="2">
    <source>
        <dbReference type="EMBL" id="GGE40962.1"/>
    </source>
</evidence>
<sequence>MHPIMYNCTVNIFSIEFKNPWLEVRFNNPKNINDRPRDIKLPIKNQNNSLIINAFIFLFYGLSIDFIFILYAKYIVRTPIKKDR</sequence>
<evidence type="ECO:0000256" key="1">
    <source>
        <dbReference type="SAM" id="Phobius"/>
    </source>
</evidence>
<keyword evidence="1" id="KW-0472">Membrane</keyword>
<keyword evidence="1" id="KW-0812">Transmembrane</keyword>
<organism evidence="2 3">
    <name type="scientific">Psychroflexus planctonicus</name>
    <dbReference type="NCBI Taxonomy" id="1526575"/>
    <lineage>
        <taxon>Bacteria</taxon>
        <taxon>Pseudomonadati</taxon>
        <taxon>Bacteroidota</taxon>
        <taxon>Flavobacteriia</taxon>
        <taxon>Flavobacteriales</taxon>
        <taxon>Flavobacteriaceae</taxon>
        <taxon>Psychroflexus</taxon>
    </lineage>
</organism>